<evidence type="ECO:0000313" key="4">
    <source>
        <dbReference type="Proteomes" id="UP001156856"/>
    </source>
</evidence>
<dbReference type="Proteomes" id="UP000321960">
    <property type="component" value="Unassembled WGS sequence"/>
</dbReference>
<dbReference type="AlphaFoldDB" id="A0A512J4M3"/>
<proteinExistence type="predicted"/>
<name>A0A512J4M3_9HYPH</name>
<reference evidence="1 3" key="3">
    <citation type="submission" date="2019-07" db="EMBL/GenBank/DDBJ databases">
        <title>Whole genome shotgun sequence of Methylobacterium oxalidis NBRC 107715.</title>
        <authorList>
            <person name="Hosoyama A."/>
            <person name="Uohara A."/>
            <person name="Ohji S."/>
            <person name="Ichikawa N."/>
        </authorList>
    </citation>
    <scope>NUCLEOTIDE SEQUENCE [LARGE SCALE GENOMIC DNA]</scope>
    <source>
        <strain evidence="1 3">NBRC 107715</strain>
    </source>
</reference>
<dbReference type="OrthoDB" id="7999156at2"/>
<dbReference type="RefSeq" id="WP_147026397.1">
    <property type="nucleotide sequence ID" value="NZ_BJZU01000052.1"/>
</dbReference>
<comment type="caution">
    <text evidence="1">The sequence shown here is derived from an EMBL/GenBank/DDBJ whole genome shotgun (WGS) entry which is preliminary data.</text>
</comment>
<reference evidence="2" key="1">
    <citation type="journal article" date="2014" name="Int. J. Syst. Evol. Microbiol.">
        <title>Complete genome of a new Firmicutes species belonging to the dominant human colonic microbiota ('Ruminococcus bicirculans') reveals two chromosomes and a selective capacity to utilize plant glucans.</title>
        <authorList>
            <consortium name="NISC Comparative Sequencing Program"/>
            <person name="Wegmann U."/>
            <person name="Louis P."/>
            <person name="Goesmann A."/>
            <person name="Henrissat B."/>
            <person name="Duncan S.H."/>
            <person name="Flint H.J."/>
        </authorList>
    </citation>
    <scope>NUCLEOTIDE SEQUENCE</scope>
    <source>
        <strain evidence="2">NBRC 107715</strain>
    </source>
</reference>
<protein>
    <submittedName>
        <fullName evidence="1">Uncharacterized protein</fullName>
    </submittedName>
</protein>
<accession>A0A512J4M3</accession>
<gene>
    <name evidence="2" type="ORF">GCM10007888_20060</name>
    <name evidence="1" type="ORF">MOX02_28370</name>
</gene>
<sequence>MHDRPAEIRPSEAERIAFAYRMAARGDAWLALVRAIEDALVDLDRADRHVERQAALTSRGYVRGGSDRAHR</sequence>
<dbReference type="EMBL" id="BSPK01000025">
    <property type="protein sequence ID" value="GLS63625.1"/>
    <property type="molecule type" value="Genomic_DNA"/>
</dbReference>
<evidence type="ECO:0000313" key="1">
    <source>
        <dbReference type="EMBL" id="GEP04799.1"/>
    </source>
</evidence>
<evidence type="ECO:0000313" key="3">
    <source>
        <dbReference type="Proteomes" id="UP000321960"/>
    </source>
</evidence>
<reference evidence="2" key="4">
    <citation type="submission" date="2023-01" db="EMBL/GenBank/DDBJ databases">
        <title>Draft genome sequence of Methylobacterium oxalidis strain NBRC 107715.</title>
        <authorList>
            <person name="Sun Q."/>
            <person name="Mori K."/>
        </authorList>
    </citation>
    <scope>NUCLEOTIDE SEQUENCE</scope>
    <source>
        <strain evidence="2">NBRC 107715</strain>
    </source>
</reference>
<evidence type="ECO:0000313" key="2">
    <source>
        <dbReference type="EMBL" id="GLS63625.1"/>
    </source>
</evidence>
<dbReference type="Proteomes" id="UP001156856">
    <property type="component" value="Unassembled WGS sequence"/>
</dbReference>
<organism evidence="1 3">
    <name type="scientific">Methylobacterium oxalidis</name>
    <dbReference type="NCBI Taxonomy" id="944322"/>
    <lineage>
        <taxon>Bacteria</taxon>
        <taxon>Pseudomonadati</taxon>
        <taxon>Pseudomonadota</taxon>
        <taxon>Alphaproteobacteria</taxon>
        <taxon>Hyphomicrobiales</taxon>
        <taxon>Methylobacteriaceae</taxon>
        <taxon>Methylobacterium</taxon>
    </lineage>
</organism>
<keyword evidence="4" id="KW-1185">Reference proteome</keyword>
<reference evidence="4" key="2">
    <citation type="journal article" date="2019" name="Int. J. Syst. Evol. Microbiol.">
        <title>The Global Catalogue of Microorganisms (GCM) 10K type strain sequencing project: providing services to taxonomists for standard genome sequencing and annotation.</title>
        <authorList>
            <consortium name="The Broad Institute Genomics Platform"/>
            <consortium name="The Broad Institute Genome Sequencing Center for Infectious Disease"/>
            <person name="Wu L."/>
            <person name="Ma J."/>
        </authorList>
    </citation>
    <scope>NUCLEOTIDE SEQUENCE [LARGE SCALE GENOMIC DNA]</scope>
    <source>
        <strain evidence="4">NBRC 107715</strain>
    </source>
</reference>
<dbReference type="EMBL" id="BJZU01000052">
    <property type="protein sequence ID" value="GEP04799.1"/>
    <property type="molecule type" value="Genomic_DNA"/>
</dbReference>